<dbReference type="Proteomes" id="UP000507245">
    <property type="component" value="Unassembled WGS sequence"/>
</dbReference>
<sequence>MGLACLSENSDGLPSLEGRIGVGGLDLHGIVGLKGEAMDLVSPKGGSSVDWIRGSLATRTKQTLKWYKLRISRYHVPGSWLKPTQNLVVVVEELGGDPSKITLVKRSVTGLC</sequence>
<evidence type="ECO:0000313" key="4">
    <source>
        <dbReference type="Proteomes" id="UP000507245"/>
    </source>
</evidence>
<reference evidence="2 3" key="2">
    <citation type="submission" date="2020-05" db="EMBL/GenBank/DDBJ databases">
        <authorList>
            <person name="Campoy J."/>
            <person name="Schneeberger K."/>
            <person name="Spophaly S."/>
        </authorList>
    </citation>
    <scope>NUCLEOTIDE SEQUENCE [LARGE SCALE GENOMIC DNA]</scope>
    <source>
        <strain evidence="2">PruArmRojPasFocal</strain>
    </source>
</reference>
<dbReference type="OrthoDB" id="1657402at2759"/>
<protein>
    <submittedName>
        <fullName evidence="2">Uncharacterized protein</fullName>
    </submittedName>
</protein>
<dbReference type="EMBL" id="CAEKDK010000001">
    <property type="protein sequence ID" value="CAB4265716.1"/>
    <property type="molecule type" value="Genomic_DNA"/>
</dbReference>
<dbReference type="Proteomes" id="UP000507222">
    <property type="component" value="Unassembled WGS sequence"/>
</dbReference>
<gene>
    <name evidence="1" type="ORF">CURHAP_LOCUS7896</name>
    <name evidence="2" type="ORF">ORAREDHAP_LOCUS7817</name>
</gene>
<proteinExistence type="predicted"/>
<reference evidence="4" key="1">
    <citation type="journal article" date="2020" name="Genome Biol.">
        <title>Gamete binning: chromosome-level and haplotype-resolved genome assembly enabled by high-throughput single-cell sequencing of gamete genomes.</title>
        <authorList>
            <person name="Campoy J.A."/>
            <person name="Sun H."/>
            <person name="Goel M."/>
            <person name="Jiao W.-B."/>
            <person name="Folz-Donahue K."/>
            <person name="Wang N."/>
            <person name="Rubio M."/>
            <person name="Liu C."/>
            <person name="Kukat C."/>
            <person name="Ruiz D."/>
            <person name="Huettel B."/>
            <person name="Schneeberger K."/>
        </authorList>
    </citation>
    <scope>NUCLEOTIDE SEQUENCE [LARGE SCALE GENOMIC DNA]</scope>
    <source>
        <strain evidence="4">cv. Rojo Pasion</strain>
    </source>
</reference>
<dbReference type="AlphaFoldDB" id="A0A6J5WD45"/>
<name>A0A6J5WD45_PRUAR</name>
<dbReference type="EMBL" id="CAEKKB010000001">
    <property type="protein sequence ID" value="CAB4296248.1"/>
    <property type="molecule type" value="Genomic_DNA"/>
</dbReference>
<evidence type="ECO:0000313" key="2">
    <source>
        <dbReference type="EMBL" id="CAB4296248.1"/>
    </source>
</evidence>
<organism evidence="2 4">
    <name type="scientific">Prunus armeniaca</name>
    <name type="common">Apricot</name>
    <name type="synonym">Armeniaca vulgaris</name>
    <dbReference type="NCBI Taxonomy" id="36596"/>
    <lineage>
        <taxon>Eukaryota</taxon>
        <taxon>Viridiplantae</taxon>
        <taxon>Streptophyta</taxon>
        <taxon>Embryophyta</taxon>
        <taxon>Tracheophyta</taxon>
        <taxon>Spermatophyta</taxon>
        <taxon>Magnoliopsida</taxon>
        <taxon>eudicotyledons</taxon>
        <taxon>Gunneridae</taxon>
        <taxon>Pentapetalae</taxon>
        <taxon>rosids</taxon>
        <taxon>fabids</taxon>
        <taxon>Rosales</taxon>
        <taxon>Rosaceae</taxon>
        <taxon>Amygdaloideae</taxon>
        <taxon>Amygdaleae</taxon>
        <taxon>Prunus</taxon>
    </lineage>
</organism>
<accession>A0A6J5WD45</accession>
<evidence type="ECO:0000313" key="3">
    <source>
        <dbReference type="Proteomes" id="UP000507222"/>
    </source>
</evidence>
<keyword evidence="4" id="KW-1185">Reference proteome</keyword>
<evidence type="ECO:0000313" key="1">
    <source>
        <dbReference type="EMBL" id="CAB4265716.1"/>
    </source>
</evidence>